<dbReference type="Gene3D" id="3.40.50.300">
    <property type="entry name" value="P-loop containing nucleotide triphosphate hydrolases"/>
    <property type="match status" value="2"/>
</dbReference>
<dbReference type="InterPro" id="IPR002789">
    <property type="entry name" value="HerA_central"/>
</dbReference>
<feature type="domain" description="Helicase HerA central" evidence="2">
    <location>
        <begin position="228"/>
        <end position="300"/>
    </location>
</feature>
<reference evidence="3 4" key="1">
    <citation type="submission" date="2019-03" db="EMBL/GenBank/DDBJ databases">
        <title>Genomic Encyclopedia of Type Strains, Phase IV (KMG-IV): sequencing the most valuable type-strain genomes for metagenomic binning, comparative biology and taxonomic classification.</title>
        <authorList>
            <person name="Goeker M."/>
        </authorList>
    </citation>
    <scope>NUCLEOTIDE SEQUENCE [LARGE SCALE GENOMIC DNA]</scope>
    <source>
        <strain evidence="3 4">DSM 21153</strain>
    </source>
</reference>
<keyword evidence="4" id="KW-1185">Reference proteome</keyword>
<organism evidence="3 4">
    <name type="scientific">Rhodovulum steppense</name>
    <dbReference type="NCBI Taxonomy" id="540251"/>
    <lineage>
        <taxon>Bacteria</taxon>
        <taxon>Pseudomonadati</taxon>
        <taxon>Pseudomonadota</taxon>
        <taxon>Alphaproteobacteria</taxon>
        <taxon>Rhodobacterales</taxon>
        <taxon>Paracoccaceae</taxon>
        <taxon>Rhodovulum</taxon>
    </lineage>
</organism>
<dbReference type="InterPro" id="IPR027417">
    <property type="entry name" value="P-loop_NTPase"/>
</dbReference>
<dbReference type="PANTHER" id="PTHR42957">
    <property type="entry name" value="HELICASE MJ1565-RELATED"/>
    <property type="match status" value="1"/>
</dbReference>
<dbReference type="Proteomes" id="UP000295277">
    <property type="component" value="Unassembled WGS sequence"/>
</dbReference>
<accession>A0A4R1YLZ2</accession>
<protein>
    <submittedName>
        <fullName evidence="3">Uncharacterized protein DUF87</fullName>
    </submittedName>
</protein>
<evidence type="ECO:0000259" key="2">
    <source>
        <dbReference type="Pfam" id="PF01935"/>
    </source>
</evidence>
<evidence type="ECO:0000313" key="4">
    <source>
        <dbReference type="Proteomes" id="UP000295277"/>
    </source>
</evidence>
<dbReference type="AlphaFoldDB" id="A0A4R1YLZ2"/>
<dbReference type="InterPro" id="IPR008571">
    <property type="entry name" value="HerA-like"/>
</dbReference>
<feature type="region of interest" description="Disordered" evidence="1">
    <location>
        <begin position="482"/>
        <end position="502"/>
    </location>
</feature>
<dbReference type="PANTHER" id="PTHR42957:SF1">
    <property type="entry name" value="HELICASE MJ1565-RELATED"/>
    <property type="match status" value="1"/>
</dbReference>
<dbReference type="SUPFAM" id="SSF52540">
    <property type="entry name" value="P-loop containing nucleoside triphosphate hydrolases"/>
    <property type="match status" value="1"/>
</dbReference>
<dbReference type="Pfam" id="PF01935">
    <property type="entry name" value="DUF87"/>
    <property type="match status" value="1"/>
</dbReference>
<sequence length="740" mass="82319">MNSIIERATAATSPLVGLVVGDPSNPQAQDSRRIGFTLSMDYNEALVMVHDRWRNDVEGIPHNSYLLAATFDPSAFATTPPVDRRVILLRVTGRAPIETDSEHLRAITQFFQENPDVRTGRLEGLEPITVNRMSWSGMRGHILGTFFVGQDSKLRMGTDIEDIFATRMMRVYKPTPTALEKIVNYVDPDRVKNAEDEAKAAGVGVPVPFQIGTVRYTSTQHMAERGGSTKVPVYISPVDFLARRTAVFGMTRTGKSNTTKTMVSQVATTAFQTHQPIGQLIFDINGEYSNANEQDAGSAINDVFPDLTVRYRIKDTPGFRDLRSNFYDDLTIAMDLIRYAAEEQGHVASSGDFRSFLSLNLERPSQSDRSASVRWHKKVSIIRSILFTAQYVPDAANARQQRFTMGKKVQADLMRKGIGTNKLDQSRLGDLDANATEDELADACRTYFNLREAGSEVVGSLEDVTRLWRSVREIERAAGGYTSDTDGILSKQPTRNAPGSPWLDETERSLLSVLVGRSSVNDAPIAGRQAIGAAREYHGPNGSGEIAQDICALLKKGRIVILDLSVGSPSIREELSRNLVQDLFRESSGRFNRGERPPRIVIYVEEAHNLIGKKAELTEIWPRIAKEGAKYGIALVYATQEPSSIHPNILANTENFFVTHLNNDNEIRALSGFYDFADFGAGLKRSQDVGFARIKTLSANFVTPTQILKFEPDAVREEFQRVKAIPNNDWFRPLPDLEHE</sequence>
<gene>
    <name evidence="3" type="ORF">EV216_1273</name>
</gene>
<dbReference type="OrthoDB" id="9806951at2"/>
<dbReference type="EMBL" id="SLVM01000027">
    <property type="protein sequence ID" value="TCM78062.1"/>
    <property type="molecule type" value="Genomic_DNA"/>
</dbReference>
<name>A0A4R1YLZ2_9RHOB</name>
<comment type="caution">
    <text evidence="3">The sequence shown here is derived from an EMBL/GenBank/DDBJ whole genome shotgun (WGS) entry which is preliminary data.</text>
</comment>
<proteinExistence type="predicted"/>
<evidence type="ECO:0000313" key="3">
    <source>
        <dbReference type="EMBL" id="TCM78062.1"/>
    </source>
</evidence>
<evidence type="ECO:0000256" key="1">
    <source>
        <dbReference type="SAM" id="MobiDB-lite"/>
    </source>
</evidence>